<evidence type="ECO:0000256" key="1">
    <source>
        <dbReference type="ARBA" id="ARBA00006383"/>
    </source>
</evidence>
<dbReference type="PANTHER" id="PTHR11104:SF0">
    <property type="entry name" value="SPBETA PROPHAGE-DERIVED AMINOGLYCOSIDE N(3')-ACETYLTRANSFERASE-LIKE PROTEIN YOKD"/>
    <property type="match status" value="1"/>
</dbReference>
<accession>A0A1K2F5Y7</accession>
<dbReference type="PANTHER" id="PTHR11104">
    <property type="entry name" value="AMINOGLYCOSIDE N3-ACETYLTRANSFERASE"/>
    <property type="match status" value="1"/>
</dbReference>
<keyword evidence="2 4" id="KW-0808">Transferase</keyword>
<dbReference type="EMBL" id="FPJO01000034">
    <property type="protein sequence ID" value="SFY43163.1"/>
    <property type="molecule type" value="Genomic_DNA"/>
</dbReference>
<protein>
    <submittedName>
        <fullName evidence="4">Aminoglycoside 3-N-acetyltransferase</fullName>
    </submittedName>
</protein>
<dbReference type="InterPro" id="IPR028345">
    <property type="entry name" value="Antibiotic_NAT-like"/>
</dbReference>
<dbReference type="Pfam" id="PF02522">
    <property type="entry name" value="Antibiotic_NAT"/>
    <property type="match status" value="1"/>
</dbReference>
<keyword evidence="3" id="KW-0012">Acyltransferase</keyword>
<dbReference type="STRING" id="1893.SAMN02787144_103428"/>
<evidence type="ECO:0000256" key="2">
    <source>
        <dbReference type="ARBA" id="ARBA00022679"/>
    </source>
</evidence>
<sequence length="283" mass="29650">MTTTTAPSVTHSRSGLAGQLAELGVEAGGVLLVHASMRAVGPVSGGVLAMAGALRDALGAQGTLVVPAFTPENSDTSPHYLDRVRGLDDRAREAVRASMPPFDPATSAAPSMGSLAEAVRLGDGAARSDHPQTSFAALGPLARNLLSGHRPDCHLGEDSPLARLYDLRAQVLLLGTGFDTCSAFHLGEYRVPAPPRRSYRCVVTAGSRRQWWEYEDVALDDSDFAALGADFAGAHDAAAVRTGPVGSSTSRLFRITDAVDHATRWLTSHRAVPPARALCHSPG</sequence>
<dbReference type="AlphaFoldDB" id="A0A1K2F5Y7"/>
<gene>
    <name evidence="4" type="ORF">SAMN02787144_103428</name>
</gene>
<comment type="similarity">
    <text evidence="1">Belongs to the antibiotic N-acetyltransferase family.</text>
</comment>
<name>A0A1K2F5Y7_STRAR</name>
<dbReference type="RefSeq" id="WP_371268678.1">
    <property type="nucleotide sequence ID" value="NZ_FPJO01000034.1"/>
</dbReference>
<reference evidence="4 5" key="1">
    <citation type="submission" date="2016-11" db="EMBL/GenBank/DDBJ databases">
        <authorList>
            <person name="Jaros S."/>
            <person name="Januszkiewicz K."/>
            <person name="Wedrychowicz H."/>
        </authorList>
    </citation>
    <scope>NUCLEOTIDE SEQUENCE [LARGE SCALE GENOMIC DNA]</scope>
    <source>
        <strain evidence="4 5">OK807</strain>
    </source>
</reference>
<organism evidence="4 5">
    <name type="scientific">Streptomyces atratus</name>
    <dbReference type="NCBI Taxonomy" id="1893"/>
    <lineage>
        <taxon>Bacteria</taxon>
        <taxon>Bacillati</taxon>
        <taxon>Actinomycetota</taxon>
        <taxon>Actinomycetes</taxon>
        <taxon>Kitasatosporales</taxon>
        <taxon>Streptomycetaceae</taxon>
        <taxon>Streptomyces</taxon>
    </lineage>
</organism>
<dbReference type="GO" id="GO:0008080">
    <property type="term" value="F:N-acetyltransferase activity"/>
    <property type="evidence" value="ECO:0007669"/>
    <property type="project" value="InterPro"/>
</dbReference>
<evidence type="ECO:0000313" key="5">
    <source>
        <dbReference type="Proteomes" id="UP000181909"/>
    </source>
</evidence>
<dbReference type="InterPro" id="IPR003679">
    <property type="entry name" value="Amioglycoside_AcTrfase"/>
</dbReference>
<dbReference type="SUPFAM" id="SSF110710">
    <property type="entry name" value="TTHA0583/YokD-like"/>
    <property type="match status" value="1"/>
</dbReference>
<dbReference type="Proteomes" id="UP000181909">
    <property type="component" value="Unassembled WGS sequence"/>
</dbReference>
<dbReference type="GO" id="GO:0046677">
    <property type="term" value="P:response to antibiotic"/>
    <property type="evidence" value="ECO:0007669"/>
    <property type="project" value="InterPro"/>
</dbReference>
<evidence type="ECO:0000256" key="3">
    <source>
        <dbReference type="ARBA" id="ARBA00023315"/>
    </source>
</evidence>
<proteinExistence type="inferred from homology"/>
<evidence type="ECO:0000313" key="4">
    <source>
        <dbReference type="EMBL" id="SFY43163.1"/>
    </source>
</evidence>